<accession>A0A1H6QV04</accession>
<organism evidence="1 2">
    <name type="scientific">Flavobacterium terrigena</name>
    <dbReference type="NCBI Taxonomy" id="402734"/>
    <lineage>
        <taxon>Bacteria</taxon>
        <taxon>Pseudomonadati</taxon>
        <taxon>Bacteroidota</taxon>
        <taxon>Flavobacteriia</taxon>
        <taxon>Flavobacteriales</taxon>
        <taxon>Flavobacteriaceae</taxon>
        <taxon>Flavobacterium</taxon>
    </lineage>
</organism>
<dbReference type="OrthoDB" id="953239at2"/>
<name>A0A1H6QV04_9FLAO</name>
<dbReference type="STRING" id="402734.SAMN05660918_0687"/>
<gene>
    <name evidence="1" type="ORF">SAMN05660918_0687</name>
</gene>
<dbReference type="EMBL" id="FNYA01000001">
    <property type="protein sequence ID" value="SEI45876.1"/>
    <property type="molecule type" value="Genomic_DNA"/>
</dbReference>
<dbReference type="AlphaFoldDB" id="A0A1H6QV04"/>
<sequence length="135" mass="15562">MKKDIIIPEVENVYIVAIKEWNEDFGENSWYAYILNNSSEKLEMAMVVSSASGIINNEERKTGSFRHAFNEVLPETAIKVELLENNVLQLNNHFMLTYFLNGKLYDKNFIFEANSIKEENTSELHSINRLGVIGK</sequence>
<evidence type="ECO:0000313" key="2">
    <source>
        <dbReference type="Proteomes" id="UP000199702"/>
    </source>
</evidence>
<dbReference type="Proteomes" id="UP000199702">
    <property type="component" value="Unassembled WGS sequence"/>
</dbReference>
<keyword evidence="2" id="KW-1185">Reference proteome</keyword>
<evidence type="ECO:0008006" key="3">
    <source>
        <dbReference type="Google" id="ProtNLM"/>
    </source>
</evidence>
<reference evidence="2" key="1">
    <citation type="submission" date="2016-10" db="EMBL/GenBank/DDBJ databases">
        <authorList>
            <person name="Varghese N."/>
            <person name="Submissions S."/>
        </authorList>
    </citation>
    <scope>NUCLEOTIDE SEQUENCE [LARGE SCALE GENOMIC DNA]</scope>
    <source>
        <strain evidence="2">DSM 17934</strain>
    </source>
</reference>
<proteinExistence type="predicted"/>
<protein>
    <recommendedName>
        <fullName evidence="3">Phenylalanyl-tRNA synthetase subunit alpha</fullName>
    </recommendedName>
</protein>
<evidence type="ECO:0000313" key="1">
    <source>
        <dbReference type="EMBL" id="SEI45876.1"/>
    </source>
</evidence>
<dbReference type="RefSeq" id="WP_091307949.1">
    <property type="nucleotide sequence ID" value="NZ_CBCSJU010000001.1"/>
</dbReference>